<keyword evidence="2" id="KW-1185">Reference proteome</keyword>
<reference evidence="1 2" key="1">
    <citation type="journal article" date="2014" name="Genome Announc.">
        <title>Complete Genome Sequence of Mycoplasma ovis Strain Michigan, a Hemoplasma of Sheep with Two Distinct 16S rRNA Genes.</title>
        <authorList>
            <person name="Deshuillers P.L."/>
            <person name="Santos A.P."/>
            <person name="do Nascimento N.C."/>
            <person name="Hampel J.A."/>
            <person name="Bergin I.L."/>
            <person name="Dyson M.C."/>
            <person name="Messick J.B."/>
        </authorList>
    </citation>
    <scope>NUCLEOTIDE SEQUENCE [LARGE SCALE GENOMIC DNA]</scope>
    <source>
        <strain evidence="1 2">Michigan</strain>
    </source>
</reference>
<evidence type="ECO:0000313" key="1">
    <source>
        <dbReference type="EMBL" id="AHC40546.1"/>
    </source>
</evidence>
<protein>
    <submittedName>
        <fullName evidence="1">Uncharacterized protein</fullName>
    </submittedName>
</protein>
<sequence>MKNYLFLETKKTVFFVEVFSQIHHFPLSKNLNKNFPTFKKLDKSLLLD</sequence>
<organism evidence="1 2">
    <name type="scientific">Mycoplasma ovis str. Michigan</name>
    <dbReference type="NCBI Taxonomy" id="1415773"/>
    <lineage>
        <taxon>Bacteria</taxon>
        <taxon>Bacillati</taxon>
        <taxon>Mycoplasmatota</taxon>
        <taxon>Mollicutes</taxon>
        <taxon>Mycoplasmataceae</taxon>
        <taxon>Mycoplasma</taxon>
    </lineage>
</organism>
<name>A0ABM5P2A8_9MOLU</name>
<evidence type="ECO:0000313" key="2">
    <source>
        <dbReference type="Proteomes" id="UP000018745"/>
    </source>
</evidence>
<accession>A0ABM5P2A8</accession>
<proteinExistence type="predicted"/>
<dbReference type="Proteomes" id="UP000018745">
    <property type="component" value="Chromosome"/>
</dbReference>
<dbReference type="EMBL" id="CP006935">
    <property type="protein sequence ID" value="AHC40546.1"/>
    <property type="molecule type" value="Genomic_DNA"/>
</dbReference>
<gene>
    <name evidence="1" type="ORF">OVS_04075</name>
</gene>